<comment type="caution">
    <text evidence="2">The sequence shown here is derived from an EMBL/GenBank/DDBJ whole genome shotgun (WGS) entry which is preliminary data.</text>
</comment>
<dbReference type="GO" id="GO:0016787">
    <property type="term" value="F:hydrolase activity"/>
    <property type="evidence" value="ECO:0007669"/>
    <property type="project" value="UniProtKB-KW"/>
</dbReference>
<gene>
    <name evidence="2" type="ORF">FHX52_3458</name>
</gene>
<dbReference type="SUPFAM" id="SSF53474">
    <property type="entry name" value="alpha/beta-Hydrolases"/>
    <property type="match status" value="1"/>
</dbReference>
<evidence type="ECO:0000313" key="2">
    <source>
        <dbReference type="EMBL" id="TQN46729.1"/>
    </source>
</evidence>
<dbReference type="InterPro" id="IPR050228">
    <property type="entry name" value="Carboxylesterase_BioH"/>
</dbReference>
<dbReference type="AlphaFoldDB" id="A0A543PRN0"/>
<dbReference type="InterPro" id="IPR029058">
    <property type="entry name" value="AB_hydrolase_fold"/>
</dbReference>
<feature type="domain" description="AB hydrolase-1" evidence="1">
    <location>
        <begin position="54"/>
        <end position="300"/>
    </location>
</feature>
<evidence type="ECO:0000313" key="3">
    <source>
        <dbReference type="Proteomes" id="UP000320085"/>
    </source>
</evidence>
<keyword evidence="2" id="KW-0378">Hydrolase</keyword>
<dbReference type="PANTHER" id="PTHR43194:SF5">
    <property type="entry name" value="PIMELOYL-[ACYL-CARRIER PROTEIN] METHYL ESTER ESTERASE"/>
    <property type="match status" value="1"/>
</dbReference>
<proteinExistence type="predicted"/>
<dbReference type="PANTHER" id="PTHR43194">
    <property type="entry name" value="HYDROLASE ALPHA/BETA FOLD FAMILY"/>
    <property type="match status" value="1"/>
</dbReference>
<organism evidence="2 3">
    <name type="scientific">Humibacillus xanthopallidus</name>
    <dbReference type="NCBI Taxonomy" id="412689"/>
    <lineage>
        <taxon>Bacteria</taxon>
        <taxon>Bacillati</taxon>
        <taxon>Actinomycetota</taxon>
        <taxon>Actinomycetes</taxon>
        <taxon>Micrococcales</taxon>
        <taxon>Intrasporangiaceae</taxon>
        <taxon>Humibacillus</taxon>
    </lineage>
</organism>
<dbReference type="EMBL" id="VFQF01000002">
    <property type="protein sequence ID" value="TQN46729.1"/>
    <property type="molecule type" value="Genomic_DNA"/>
</dbReference>
<accession>A0A543PRN0</accession>
<evidence type="ECO:0000259" key="1">
    <source>
        <dbReference type="Pfam" id="PF12697"/>
    </source>
</evidence>
<dbReference type="Gene3D" id="3.40.50.1820">
    <property type="entry name" value="alpha/beta hydrolase"/>
    <property type="match status" value="1"/>
</dbReference>
<sequence length="312" mass="33030">MVIDCGETGLGHRSAGQVSLEVVAACDTPVGLEGQGPVEPLVERLAMTAAQRPVVFIHGLWLHSSSWGPWLEAFREAGYAPIAPGWPREGETVELARQQADDVAGLGIDDVTNHYAAVIEELPDAPILVGHSFGGLIAEKLLGQGKGAAAVAIDPAQIKGVLPLPLAQLRAGLPALGNPANRNKAISLTSKEFRYGFGNAITQEESDALYEKWTIPSPAKPLFQAAAANFSMHSEAAVDTKNSTRGPLLLISGLEDHTVPDVVTRSTLKQYRTSTAVTELRQFEGRGHSLTIDSGWSEVAGAVLGWLGEHGL</sequence>
<protein>
    <submittedName>
        <fullName evidence="2">Alpha-beta hydrolase superfamily lysophospholipase</fullName>
    </submittedName>
</protein>
<reference evidence="2 3" key="1">
    <citation type="submission" date="2019-06" db="EMBL/GenBank/DDBJ databases">
        <title>Sequencing the genomes of 1000 actinobacteria strains.</title>
        <authorList>
            <person name="Klenk H.-P."/>
        </authorList>
    </citation>
    <scope>NUCLEOTIDE SEQUENCE [LARGE SCALE GENOMIC DNA]</scope>
    <source>
        <strain evidence="2 3">DSM 21776</strain>
    </source>
</reference>
<dbReference type="InterPro" id="IPR000073">
    <property type="entry name" value="AB_hydrolase_1"/>
</dbReference>
<dbReference type="Proteomes" id="UP000320085">
    <property type="component" value="Unassembled WGS sequence"/>
</dbReference>
<dbReference type="Pfam" id="PF12697">
    <property type="entry name" value="Abhydrolase_6"/>
    <property type="match status" value="1"/>
</dbReference>
<name>A0A543PRN0_9MICO</name>